<feature type="transmembrane region" description="Helical" evidence="1">
    <location>
        <begin position="56"/>
        <end position="80"/>
    </location>
</feature>
<protein>
    <submittedName>
        <fullName evidence="3">Undecaprenyl-diphosphatase</fullName>
    </submittedName>
</protein>
<dbReference type="AlphaFoldDB" id="A0A1W1XDI9"/>
<dbReference type="STRING" id="1121291.SAMN02745134_01470"/>
<evidence type="ECO:0000313" key="3">
    <source>
        <dbReference type="EMBL" id="SMC21864.1"/>
    </source>
</evidence>
<feature type="transmembrane region" description="Helical" evidence="1">
    <location>
        <begin position="147"/>
        <end position="167"/>
    </location>
</feature>
<organism evidence="3 4">
    <name type="scientific">Clostridium acidisoli DSM 12555</name>
    <dbReference type="NCBI Taxonomy" id="1121291"/>
    <lineage>
        <taxon>Bacteria</taxon>
        <taxon>Bacillati</taxon>
        <taxon>Bacillota</taxon>
        <taxon>Clostridia</taxon>
        <taxon>Eubacteriales</taxon>
        <taxon>Clostridiaceae</taxon>
        <taxon>Clostridium</taxon>
    </lineage>
</organism>
<keyword evidence="1" id="KW-1133">Transmembrane helix</keyword>
<evidence type="ECO:0000259" key="2">
    <source>
        <dbReference type="SMART" id="SM00014"/>
    </source>
</evidence>
<sequence length="197" mass="22517">MNMAIFRFINNLAMKNMILDNIMIIFSKYVPFLFIAISVVVFILGIKEKHLNYRQVVFSTLFIAVVNLILSFIIGGIYYVDRPFVHNKVNLLINHTKDASFPSDHAIGTMSIALGLQKYNKVVGITLTILSLIVGVSRVYVGNHYPIDVIGAYIIAIITTYIYNVILRSKMEKIYEIVEKKIFLTLGFKKLYNEVEL</sequence>
<feature type="transmembrane region" description="Helical" evidence="1">
    <location>
        <begin position="122"/>
        <end position="141"/>
    </location>
</feature>
<feature type="transmembrane region" description="Helical" evidence="1">
    <location>
        <begin position="21"/>
        <end position="44"/>
    </location>
</feature>
<dbReference type="Gene3D" id="1.20.144.10">
    <property type="entry name" value="Phosphatidic acid phosphatase type 2/haloperoxidase"/>
    <property type="match status" value="1"/>
</dbReference>
<dbReference type="InterPro" id="IPR000326">
    <property type="entry name" value="PAP2/HPO"/>
</dbReference>
<keyword evidence="1" id="KW-0472">Membrane</keyword>
<accession>A0A1W1XDI9</accession>
<dbReference type="PANTHER" id="PTHR14969:SF58">
    <property type="entry name" value="UNDECAPRENYL-DIPHOSPHATASE BCRC"/>
    <property type="match status" value="1"/>
</dbReference>
<dbReference type="OrthoDB" id="9789113at2"/>
<name>A0A1W1XDI9_9CLOT</name>
<dbReference type="InterPro" id="IPR036938">
    <property type="entry name" value="PAP2/HPO_sf"/>
</dbReference>
<dbReference type="PANTHER" id="PTHR14969">
    <property type="entry name" value="SPHINGOSINE-1-PHOSPHATE PHOSPHOHYDROLASE"/>
    <property type="match status" value="1"/>
</dbReference>
<keyword evidence="4" id="KW-1185">Reference proteome</keyword>
<proteinExistence type="predicted"/>
<evidence type="ECO:0000256" key="1">
    <source>
        <dbReference type="SAM" id="Phobius"/>
    </source>
</evidence>
<dbReference type="Proteomes" id="UP000192468">
    <property type="component" value="Unassembled WGS sequence"/>
</dbReference>
<keyword evidence="1" id="KW-0812">Transmembrane</keyword>
<evidence type="ECO:0000313" key="4">
    <source>
        <dbReference type="Proteomes" id="UP000192468"/>
    </source>
</evidence>
<dbReference type="EMBL" id="FWXH01000003">
    <property type="protein sequence ID" value="SMC21864.1"/>
    <property type="molecule type" value="Genomic_DNA"/>
</dbReference>
<dbReference type="SUPFAM" id="SSF48317">
    <property type="entry name" value="Acid phosphatase/Vanadium-dependent haloperoxidase"/>
    <property type="match status" value="1"/>
</dbReference>
<dbReference type="RefSeq" id="WP_084114953.1">
    <property type="nucleotide sequence ID" value="NZ_FWXH01000003.1"/>
</dbReference>
<dbReference type="SMART" id="SM00014">
    <property type="entry name" value="acidPPc"/>
    <property type="match status" value="1"/>
</dbReference>
<gene>
    <name evidence="3" type="ORF">SAMN02745134_01470</name>
</gene>
<reference evidence="3 4" key="1">
    <citation type="submission" date="2017-04" db="EMBL/GenBank/DDBJ databases">
        <authorList>
            <person name="Afonso C.L."/>
            <person name="Miller P.J."/>
            <person name="Scott M.A."/>
            <person name="Spackman E."/>
            <person name="Goraichik I."/>
            <person name="Dimitrov K.M."/>
            <person name="Suarez D.L."/>
            <person name="Swayne D.E."/>
        </authorList>
    </citation>
    <scope>NUCLEOTIDE SEQUENCE [LARGE SCALE GENOMIC DNA]</scope>
    <source>
        <strain evidence="3 4">DSM 12555</strain>
    </source>
</reference>
<feature type="domain" description="Phosphatidic acid phosphatase type 2/haloperoxidase" evidence="2">
    <location>
        <begin position="56"/>
        <end position="164"/>
    </location>
</feature>
<dbReference type="Pfam" id="PF01569">
    <property type="entry name" value="PAP2"/>
    <property type="match status" value="1"/>
</dbReference>